<dbReference type="InterPro" id="IPR001128">
    <property type="entry name" value="Cyt_P450"/>
</dbReference>
<organism evidence="2 3">
    <name type="scientific">Coccomyxa viridis</name>
    <dbReference type="NCBI Taxonomy" id="1274662"/>
    <lineage>
        <taxon>Eukaryota</taxon>
        <taxon>Viridiplantae</taxon>
        <taxon>Chlorophyta</taxon>
        <taxon>core chlorophytes</taxon>
        <taxon>Trebouxiophyceae</taxon>
        <taxon>Trebouxiophyceae incertae sedis</taxon>
        <taxon>Coccomyxaceae</taxon>
        <taxon>Coccomyxa</taxon>
    </lineage>
</organism>
<dbReference type="Proteomes" id="UP001497392">
    <property type="component" value="Unassembled WGS sequence"/>
</dbReference>
<dbReference type="InterPro" id="IPR002401">
    <property type="entry name" value="Cyt_P450_E_grp-I"/>
</dbReference>
<dbReference type="PANTHER" id="PTHR24305:SF166">
    <property type="entry name" value="CYTOCHROME P450 12A4, MITOCHONDRIAL-RELATED"/>
    <property type="match status" value="1"/>
</dbReference>
<dbReference type="InterPro" id="IPR050121">
    <property type="entry name" value="Cytochrome_P450_monoxygenase"/>
</dbReference>
<dbReference type="Gene3D" id="1.10.630.10">
    <property type="entry name" value="Cytochrome P450"/>
    <property type="match status" value="1"/>
</dbReference>
<dbReference type="Pfam" id="PF00067">
    <property type="entry name" value="p450"/>
    <property type="match status" value="2"/>
</dbReference>
<comment type="caution">
    <text evidence="2">The sequence shown here is derived from an EMBL/GenBank/DDBJ whole genome shotgun (WGS) entry which is preliminary data.</text>
</comment>
<keyword evidence="3" id="KW-1185">Reference proteome</keyword>
<name>A0ABP1GIS9_9CHLO</name>
<dbReference type="PRINTS" id="PR00463">
    <property type="entry name" value="EP450I"/>
</dbReference>
<gene>
    <name evidence="2" type="primary">g12980</name>
    <name evidence="2" type="ORF">VP750_LOCUS11524</name>
</gene>
<evidence type="ECO:0000256" key="1">
    <source>
        <dbReference type="ARBA" id="ARBA00010617"/>
    </source>
</evidence>
<evidence type="ECO:0000313" key="3">
    <source>
        <dbReference type="Proteomes" id="UP001497392"/>
    </source>
</evidence>
<dbReference type="InterPro" id="IPR036396">
    <property type="entry name" value="Cyt_P450_sf"/>
</dbReference>
<evidence type="ECO:0000313" key="2">
    <source>
        <dbReference type="EMBL" id="CAL5229618.1"/>
    </source>
</evidence>
<dbReference type="EMBL" id="CAXHTA020000021">
    <property type="protein sequence ID" value="CAL5229618.1"/>
    <property type="molecule type" value="Genomic_DNA"/>
</dbReference>
<proteinExistence type="inferred from homology"/>
<dbReference type="CDD" id="cd00302">
    <property type="entry name" value="cytochrome_P450"/>
    <property type="match status" value="1"/>
</dbReference>
<dbReference type="SUPFAM" id="SSF48264">
    <property type="entry name" value="Cytochrome P450"/>
    <property type="match status" value="1"/>
</dbReference>
<accession>A0ABP1GIS9</accession>
<dbReference type="PANTHER" id="PTHR24305">
    <property type="entry name" value="CYTOCHROME P450"/>
    <property type="match status" value="1"/>
</dbReference>
<reference evidence="2 3" key="1">
    <citation type="submission" date="2024-06" db="EMBL/GenBank/DDBJ databases">
        <authorList>
            <person name="Kraege A."/>
            <person name="Thomma B."/>
        </authorList>
    </citation>
    <scope>NUCLEOTIDE SEQUENCE [LARGE SCALE GENOMIC DNA]</scope>
</reference>
<protein>
    <submittedName>
        <fullName evidence="2">G12980 protein</fullName>
    </submittedName>
</protein>
<comment type="similarity">
    <text evidence="1">Belongs to the cytochrome P450 family.</text>
</comment>
<sequence>MTLPWTATVAAGKAGCILIAAYVLYKDLSRADIHRIGPPHEKDFGGIFWAHLLHHHMMIVTEPTMVTQALDRQLYPEFIDKPSLYNIINQGTSDPPCLSLVTSSSGDAHYKLVRKGVSHAFAPNNVRSASETSIAVATRLADTLAAHGAAEALDMDAVLQTAAFDVIGIFGFSKDFQATRDLDGEGAQACKCLSEGMLIAIQRQLQPSHSIPFSKASTHFWSTREKLLGIFRNLMSEALSRGEPAADDQSISAYLQRIRAQDGSPLPRLRFWSESSIMFFAGVETTGHTLGFILLYISQHPEVEAKIVRELQELGVCPSREGAAPRALTPADLSKLSYLQCVIKETQRLMPVIPLVLRYAVKDVKIGNTLVPRNTLLLPHFLAMHTSHRYWERPLDFIPERWLDPDCEYTRPIDPSSSYVPTGPADLFAGDKKPVCAGASPKLDINANGTHSSTPTNGHDPFMYKGHRVRRYQPFASGSRNCVGMPQAMVTMQATLATLLSRFSFRLADQMGTLEDVHKAEMYHITFSIKGGLWMHCEPRSAA</sequence>